<dbReference type="GO" id="GO:0016301">
    <property type="term" value="F:kinase activity"/>
    <property type="evidence" value="ECO:0007669"/>
    <property type="project" value="UniProtKB-KW"/>
</dbReference>
<evidence type="ECO:0000313" key="11">
    <source>
        <dbReference type="Proteomes" id="UP000273119"/>
    </source>
</evidence>
<dbReference type="Gene3D" id="2.60.200.40">
    <property type="match status" value="1"/>
</dbReference>
<keyword evidence="7" id="KW-0594">Phospholipid biosynthesis</keyword>
<evidence type="ECO:0000256" key="5">
    <source>
        <dbReference type="ARBA" id="ARBA00022777"/>
    </source>
</evidence>
<dbReference type="PANTHER" id="PTHR12358">
    <property type="entry name" value="SPHINGOSINE KINASE"/>
    <property type="match status" value="1"/>
</dbReference>
<evidence type="ECO:0000256" key="6">
    <source>
        <dbReference type="ARBA" id="ARBA00022840"/>
    </source>
</evidence>
<dbReference type="InterPro" id="IPR045540">
    <property type="entry name" value="YegS/DAGK_C"/>
</dbReference>
<dbReference type="GO" id="GO:0005524">
    <property type="term" value="F:ATP binding"/>
    <property type="evidence" value="ECO:0007669"/>
    <property type="project" value="UniProtKB-KW"/>
</dbReference>
<evidence type="ECO:0000259" key="9">
    <source>
        <dbReference type="PROSITE" id="PS50146"/>
    </source>
</evidence>
<name>A0A496PII8_9MICC</name>
<evidence type="ECO:0000256" key="4">
    <source>
        <dbReference type="ARBA" id="ARBA00022741"/>
    </source>
</evidence>
<evidence type="ECO:0000256" key="7">
    <source>
        <dbReference type="ARBA" id="ARBA00023209"/>
    </source>
</evidence>
<evidence type="ECO:0000256" key="8">
    <source>
        <dbReference type="ARBA" id="ARBA00023264"/>
    </source>
</evidence>
<dbReference type="PANTHER" id="PTHR12358:SF54">
    <property type="entry name" value="SPHINGOSINE KINASE RELATED PROTEIN"/>
    <property type="match status" value="1"/>
</dbReference>
<keyword evidence="11" id="KW-1185">Reference proteome</keyword>
<dbReference type="GO" id="GO:0008654">
    <property type="term" value="P:phospholipid biosynthetic process"/>
    <property type="evidence" value="ECO:0007669"/>
    <property type="project" value="UniProtKB-KW"/>
</dbReference>
<dbReference type="Pfam" id="PF19279">
    <property type="entry name" value="YegS_C"/>
    <property type="match status" value="1"/>
</dbReference>
<sequence>MSNDVLQDVQLWGATVPESQRIALVLNPIKNQADEAVAAVRRHVSAQGWDAPLIVETTAEDPGRGMTREALDKGATLVIAAGGDGTVRAVAEELLNHPKAQLAILPLGTGNLLARNLGLDVNDFDVALKAALQGPVEALDAQRIDVVLADRTEESHVGLVATGLGMDAEVMSETNETLKKFVGPAAYIATALSKIFGWRRHPVRLSVDEGAWDTEYVRTIMLANAGYIQGGIQYAPDVRLDDGQQQAVLLTPRSLSGWVLVAAKTVLRLRKNVPVVSYRRGVSITVRPFYPLAAQVDGDPIGQVTTLTSTVLPHALRVRVPLEEDRLAPGGPLGSKLPMDQIAGLPPVAEARRAGQRLSLQWRNARKNK</sequence>
<keyword evidence="7" id="KW-0444">Lipid biosynthesis</keyword>
<dbReference type="InterPro" id="IPR001206">
    <property type="entry name" value="Diacylglycerol_kinase_cat_dom"/>
</dbReference>
<gene>
    <name evidence="10" type="ORF">DWQ67_07285</name>
</gene>
<feature type="domain" description="DAGKc" evidence="9">
    <location>
        <begin position="17"/>
        <end position="150"/>
    </location>
</feature>
<dbReference type="Gene3D" id="3.40.50.10330">
    <property type="entry name" value="Probable inorganic polyphosphate/atp-NAD kinase, domain 1"/>
    <property type="match status" value="1"/>
</dbReference>
<comment type="caution">
    <text evidence="10">The sequence shown here is derived from an EMBL/GenBank/DDBJ whole genome shotgun (WGS) entry which is preliminary data.</text>
</comment>
<reference evidence="10 11" key="1">
    <citation type="submission" date="2018-07" db="EMBL/GenBank/DDBJ databases">
        <title>Arthrobacter sp. nov., isolated from raw cow's milk with high bacterial count.</title>
        <authorList>
            <person name="Hahne J."/>
            <person name="Isele D."/>
            <person name="Lipski A."/>
        </authorList>
    </citation>
    <scope>NUCLEOTIDE SEQUENCE [LARGE SCALE GENOMIC DNA]</scope>
    <source>
        <strain evidence="10 11">JZ R-183</strain>
    </source>
</reference>
<dbReference type="InterPro" id="IPR016064">
    <property type="entry name" value="NAD/diacylglycerol_kinase_sf"/>
</dbReference>
<keyword evidence="3" id="KW-0808">Transferase</keyword>
<accession>A0A496PII8</accession>
<organism evidence="10 11">
    <name type="scientific">Galactobacter caseinivorans</name>
    <dbReference type="NCBI Taxonomy" id="2676123"/>
    <lineage>
        <taxon>Bacteria</taxon>
        <taxon>Bacillati</taxon>
        <taxon>Actinomycetota</taxon>
        <taxon>Actinomycetes</taxon>
        <taxon>Micrococcales</taxon>
        <taxon>Micrococcaceae</taxon>
        <taxon>Galactobacter</taxon>
    </lineage>
</organism>
<dbReference type="AlphaFoldDB" id="A0A496PII8"/>
<evidence type="ECO:0000256" key="2">
    <source>
        <dbReference type="ARBA" id="ARBA00005983"/>
    </source>
</evidence>
<evidence type="ECO:0000313" key="10">
    <source>
        <dbReference type="EMBL" id="RKW70302.1"/>
    </source>
</evidence>
<comment type="similarity">
    <text evidence="2">Belongs to the diacylglycerol/lipid kinase family.</text>
</comment>
<dbReference type="Pfam" id="PF00781">
    <property type="entry name" value="DAGK_cat"/>
    <property type="match status" value="1"/>
</dbReference>
<dbReference type="PROSITE" id="PS50146">
    <property type="entry name" value="DAGK"/>
    <property type="match status" value="1"/>
</dbReference>
<keyword evidence="7" id="KW-0443">Lipid metabolism</keyword>
<keyword evidence="4" id="KW-0547">Nucleotide-binding</keyword>
<dbReference type="SUPFAM" id="SSF111331">
    <property type="entry name" value="NAD kinase/diacylglycerol kinase-like"/>
    <property type="match status" value="1"/>
</dbReference>
<proteinExistence type="inferred from homology"/>
<evidence type="ECO:0000256" key="3">
    <source>
        <dbReference type="ARBA" id="ARBA00022679"/>
    </source>
</evidence>
<evidence type="ECO:0000256" key="1">
    <source>
        <dbReference type="ARBA" id="ARBA00001946"/>
    </source>
</evidence>
<protein>
    <submittedName>
        <fullName evidence="10">Diacylglycerol kinase family lipid kinase</fullName>
    </submittedName>
</protein>
<dbReference type="EMBL" id="QQXL01000004">
    <property type="protein sequence ID" value="RKW70302.1"/>
    <property type="molecule type" value="Genomic_DNA"/>
</dbReference>
<dbReference type="Proteomes" id="UP000273119">
    <property type="component" value="Unassembled WGS sequence"/>
</dbReference>
<dbReference type="InterPro" id="IPR017438">
    <property type="entry name" value="ATP-NAD_kinase_N"/>
</dbReference>
<keyword evidence="5 10" id="KW-0418">Kinase</keyword>
<keyword evidence="8" id="KW-1208">Phospholipid metabolism</keyword>
<dbReference type="SMART" id="SM00046">
    <property type="entry name" value="DAGKc"/>
    <property type="match status" value="1"/>
</dbReference>
<comment type="cofactor">
    <cofactor evidence="1">
        <name>Mg(2+)</name>
        <dbReference type="ChEBI" id="CHEBI:18420"/>
    </cofactor>
</comment>
<dbReference type="InterPro" id="IPR050187">
    <property type="entry name" value="Lipid_Phosphate_FormReg"/>
</dbReference>
<keyword evidence="6" id="KW-0067">ATP-binding</keyword>